<dbReference type="Pfam" id="PF08386">
    <property type="entry name" value="Abhydrolase_4"/>
    <property type="match status" value="1"/>
</dbReference>
<dbReference type="EMBL" id="QJVC01000015">
    <property type="protein sequence ID" value="PYI37862.1"/>
    <property type="molecule type" value="Genomic_DNA"/>
</dbReference>
<gene>
    <name evidence="2" type="ORF">CVS30_13045</name>
</gene>
<comment type="caution">
    <text evidence="2">The sequence shown here is derived from an EMBL/GenBank/DDBJ whole genome shotgun (WGS) entry which is preliminary data.</text>
</comment>
<proteinExistence type="predicted"/>
<evidence type="ECO:0000313" key="3">
    <source>
        <dbReference type="Proteomes" id="UP000247980"/>
    </source>
</evidence>
<dbReference type="SUPFAM" id="SSF53474">
    <property type="entry name" value="alpha/beta-Hydrolases"/>
    <property type="match status" value="1"/>
</dbReference>
<dbReference type="RefSeq" id="WP_110485775.1">
    <property type="nucleotide sequence ID" value="NZ_QJVC01000015.1"/>
</dbReference>
<dbReference type="Proteomes" id="UP000247980">
    <property type="component" value="Unassembled WGS sequence"/>
</dbReference>
<accession>A0A2V5IR58</accession>
<dbReference type="InterPro" id="IPR013595">
    <property type="entry name" value="Pept_S33_TAP-like_C"/>
</dbReference>
<keyword evidence="3" id="KW-1185">Reference proteome</keyword>
<dbReference type="AlphaFoldDB" id="A0A2V5IR58"/>
<organism evidence="2 3">
    <name type="scientific">Arthrobacter psychrolactophilus</name>
    <dbReference type="NCBI Taxonomy" id="92442"/>
    <lineage>
        <taxon>Bacteria</taxon>
        <taxon>Bacillati</taxon>
        <taxon>Actinomycetota</taxon>
        <taxon>Actinomycetes</taxon>
        <taxon>Micrococcales</taxon>
        <taxon>Micrococcaceae</taxon>
        <taxon>Arthrobacter</taxon>
    </lineage>
</organism>
<feature type="domain" description="Peptidase S33 tripeptidyl aminopeptidase-like C-terminal" evidence="1">
    <location>
        <begin position="48"/>
        <end position="105"/>
    </location>
</feature>
<dbReference type="Gene3D" id="3.40.50.1820">
    <property type="entry name" value="alpha/beta hydrolase"/>
    <property type="match status" value="1"/>
</dbReference>
<reference evidence="2 3" key="1">
    <citation type="submission" date="2018-05" db="EMBL/GenBank/DDBJ databases">
        <title>Genetic diversity of glacier-inhabiting Cryobacterium bacteria in China and description of Cryobacterium mengkeensis sp. nov. and Arthrobacter glacialis sp. nov.</title>
        <authorList>
            <person name="Liu Q."/>
            <person name="Xin Y.-H."/>
        </authorList>
    </citation>
    <scope>NUCLEOTIDE SEQUENCE [LARGE SCALE GENOMIC DNA]</scope>
    <source>
        <strain evidence="2 3">B7</strain>
    </source>
</reference>
<protein>
    <recommendedName>
        <fullName evidence="1">Peptidase S33 tripeptidyl aminopeptidase-like C-terminal domain-containing protein</fullName>
    </recommendedName>
</protein>
<dbReference type="InterPro" id="IPR029058">
    <property type="entry name" value="AB_hydrolase_fold"/>
</dbReference>
<evidence type="ECO:0000313" key="2">
    <source>
        <dbReference type="EMBL" id="PYI37862.1"/>
    </source>
</evidence>
<name>A0A2V5IR58_9MICC</name>
<evidence type="ECO:0000259" key="1">
    <source>
        <dbReference type="Pfam" id="PF08386"/>
    </source>
</evidence>
<dbReference type="OrthoDB" id="9769541at2"/>
<sequence>MIQDLLGESPRVIFIGAQNYAKTGPRWFIKKLRHMMDHSLEDILPSISARTLVIRGNRDRVCPSAWVAEVTALIPDATMVEVPGRGHETMVKDGVCVAERIMKHLGVAA</sequence>